<name>A0A2T5BBS6_MYCDI</name>
<accession>A0A2T5BBS6</accession>
<feature type="chain" id="PRO_5015787403" evidence="1">
    <location>
        <begin position="22"/>
        <end position="167"/>
    </location>
</feature>
<protein>
    <submittedName>
        <fullName evidence="2">Uncharacterized protein</fullName>
    </submittedName>
</protein>
<dbReference type="OrthoDB" id="7852244at2"/>
<evidence type="ECO:0000313" key="2">
    <source>
        <dbReference type="EMBL" id="PTM96431.1"/>
    </source>
</evidence>
<dbReference type="AlphaFoldDB" id="A0A2T5BBS6"/>
<dbReference type="EMBL" id="PZZZ01000003">
    <property type="protein sequence ID" value="PTM96431.1"/>
    <property type="molecule type" value="Genomic_DNA"/>
</dbReference>
<sequence>MRNQAVLATFLLPLLVANTFAAECRQERAVYGDRDGAYELAFEPVGSEAAAATHRFKVRAVKGELVLDGHIMMADEVTRSIGMIMNACPGGDVTGDELAACTVWQGVIYPIDKAGALSEAVPAENSDAADRLLIAGFGPALRFSRAWEEAKLNIAPWDELTFKECAQ</sequence>
<evidence type="ECO:0000256" key="1">
    <source>
        <dbReference type="SAM" id="SignalP"/>
    </source>
</evidence>
<feature type="signal peptide" evidence="1">
    <location>
        <begin position="1"/>
        <end position="21"/>
    </location>
</feature>
<evidence type="ECO:0000313" key="3">
    <source>
        <dbReference type="Proteomes" id="UP000241247"/>
    </source>
</evidence>
<dbReference type="Proteomes" id="UP000241247">
    <property type="component" value="Unassembled WGS sequence"/>
</dbReference>
<reference evidence="2 3" key="1">
    <citation type="submission" date="2018-04" db="EMBL/GenBank/DDBJ databases">
        <title>Genomic Encyclopedia of Type Strains, Phase IV (KMG-IV): sequencing the most valuable type-strain genomes for metagenomic binning, comparative biology and taxonomic classification.</title>
        <authorList>
            <person name="Goeker M."/>
        </authorList>
    </citation>
    <scope>NUCLEOTIDE SEQUENCE [LARGE SCALE GENOMIC DNA]</scope>
    <source>
        <strain evidence="2 3">DSM 7138</strain>
    </source>
</reference>
<keyword evidence="1" id="KW-0732">Signal</keyword>
<gene>
    <name evidence="2" type="ORF">C7449_103450</name>
</gene>
<organism evidence="2 3">
    <name type="scientific">Mycoplana dimorpha</name>
    <dbReference type="NCBI Taxonomy" id="28320"/>
    <lineage>
        <taxon>Bacteria</taxon>
        <taxon>Pseudomonadati</taxon>
        <taxon>Pseudomonadota</taxon>
        <taxon>Alphaproteobacteria</taxon>
        <taxon>Hyphomicrobiales</taxon>
        <taxon>Rhizobiaceae</taxon>
        <taxon>Mycoplana</taxon>
    </lineage>
</organism>
<comment type="caution">
    <text evidence="2">The sequence shown here is derived from an EMBL/GenBank/DDBJ whole genome shotgun (WGS) entry which is preliminary data.</text>
</comment>
<dbReference type="RefSeq" id="WP_108002478.1">
    <property type="nucleotide sequence ID" value="NZ_JBHEEX010000002.1"/>
</dbReference>
<proteinExistence type="predicted"/>
<keyword evidence="3" id="KW-1185">Reference proteome</keyword>